<evidence type="ECO:0000313" key="3">
    <source>
        <dbReference type="Proteomes" id="UP000287651"/>
    </source>
</evidence>
<protein>
    <submittedName>
        <fullName evidence="2">Uncharacterized protein</fullName>
    </submittedName>
</protein>
<dbReference type="AlphaFoldDB" id="A0A426Z2V7"/>
<organism evidence="2 3">
    <name type="scientific">Ensete ventricosum</name>
    <name type="common">Abyssinian banana</name>
    <name type="synonym">Musa ensete</name>
    <dbReference type="NCBI Taxonomy" id="4639"/>
    <lineage>
        <taxon>Eukaryota</taxon>
        <taxon>Viridiplantae</taxon>
        <taxon>Streptophyta</taxon>
        <taxon>Embryophyta</taxon>
        <taxon>Tracheophyta</taxon>
        <taxon>Spermatophyta</taxon>
        <taxon>Magnoliopsida</taxon>
        <taxon>Liliopsida</taxon>
        <taxon>Zingiberales</taxon>
        <taxon>Musaceae</taxon>
        <taxon>Ensete</taxon>
    </lineage>
</organism>
<accession>A0A426Z2V7</accession>
<name>A0A426Z2V7_ENSVE</name>
<comment type="caution">
    <text evidence="2">The sequence shown here is derived from an EMBL/GenBank/DDBJ whole genome shotgun (WGS) entry which is preliminary data.</text>
</comment>
<feature type="compositionally biased region" description="Low complexity" evidence="1">
    <location>
        <begin position="236"/>
        <end position="259"/>
    </location>
</feature>
<gene>
    <name evidence="2" type="ORF">B296_00022945</name>
</gene>
<evidence type="ECO:0000256" key="1">
    <source>
        <dbReference type="SAM" id="MobiDB-lite"/>
    </source>
</evidence>
<evidence type="ECO:0000313" key="2">
    <source>
        <dbReference type="EMBL" id="RRT58293.1"/>
    </source>
</evidence>
<feature type="region of interest" description="Disordered" evidence="1">
    <location>
        <begin position="235"/>
        <end position="259"/>
    </location>
</feature>
<reference evidence="2 3" key="1">
    <citation type="journal article" date="2014" name="Agronomy (Basel)">
        <title>A Draft Genome Sequence for Ensete ventricosum, the Drought-Tolerant Tree Against Hunger.</title>
        <authorList>
            <person name="Harrison J."/>
            <person name="Moore K.A."/>
            <person name="Paszkiewicz K."/>
            <person name="Jones T."/>
            <person name="Grant M."/>
            <person name="Ambacheew D."/>
            <person name="Muzemil S."/>
            <person name="Studholme D.J."/>
        </authorList>
    </citation>
    <scope>NUCLEOTIDE SEQUENCE [LARGE SCALE GENOMIC DNA]</scope>
</reference>
<dbReference type="EMBL" id="AMZH03008759">
    <property type="protein sequence ID" value="RRT58293.1"/>
    <property type="molecule type" value="Genomic_DNA"/>
</dbReference>
<sequence>MGRVSPIESVMTASSPFFLDCYCRRPPSPFLLQRCPATPAIPATSSPFFQSAIPLLSLPLPLPLASSYALLFLDRRHVDPALSLLFPPALPSHPCHPCCRIFPLLPPLLLTSATIYLLQRCPTAPTIPAASFPFSPTAAASNRPYLPSASSYALLFIDRQPYLPADPAVPCYSLQRCPATPPILAVASSSPCCPHRDPHLLPSAITFFPLPRCSSSAISHCSRCNLLLPTPPSSPPHRLQPLLSANHLSSSPPLQQPRHPQPLLVAANRRPSVVANLSLQPFPPLLAASPLLPALTTAISSVAQRGAAASHCHSHRCPPAAAANRRPSVAAILSLQPISSSASSAAIAASPHHCHLLCRSARHSCFSLPQPSLSACRRCYPPAISLPPLPQPLPSHHPPPFICSARRSQPCPPRPPKDPLPDPLPHLLTISHISCRCRRLQPSAACSPTQQRPPLPQHCRAQQRCRCCPLLPLSATLSWLPILPPAALQPLTTTVPFLPRRAASRCDYIAAFAAITIFLFSHPSLPQVPASFAATPNTTLLMRWLWMMH</sequence>
<proteinExistence type="predicted"/>
<dbReference type="Proteomes" id="UP000287651">
    <property type="component" value="Unassembled WGS sequence"/>
</dbReference>